<evidence type="ECO:0000313" key="2">
    <source>
        <dbReference type="EMBL" id="CUV56968.1"/>
    </source>
</evidence>
<proteinExistence type="predicted"/>
<sequence>MAAVIIAPGDARRYVIDLNTRGIPRSHRWATATAKARLSHLARVARYLAGGDRVQSTSCHATHMRLRFSPAQTNRSVRPGEMR</sequence>
<reference evidence="2" key="1">
    <citation type="submission" date="2015-10" db="EMBL/GenBank/DDBJ databases">
        <authorList>
            <person name="Gilbert D.G."/>
        </authorList>
    </citation>
    <scope>NUCLEOTIDE SEQUENCE</scope>
    <source>
        <strain evidence="2">Phyl III-seqv23</strain>
    </source>
</reference>
<evidence type="ECO:0000313" key="1">
    <source>
        <dbReference type="EMBL" id="CUV31029.1"/>
    </source>
</evidence>
<organism evidence="2">
    <name type="scientific">Ralstonia solanacearum</name>
    <name type="common">Pseudomonas solanacearum</name>
    <dbReference type="NCBI Taxonomy" id="305"/>
    <lineage>
        <taxon>Bacteria</taxon>
        <taxon>Pseudomonadati</taxon>
        <taxon>Pseudomonadota</taxon>
        <taxon>Betaproteobacteria</taxon>
        <taxon>Burkholderiales</taxon>
        <taxon>Burkholderiaceae</taxon>
        <taxon>Ralstonia</taxon>
        <taxon>Ralstonia solanacearum species complex</taxon>
    </lineage>
</organism>
<protein>
    <submittedName>
        <fullName evidence="2">Uncharacterized protein</fullName>
    </submittedName>
</protein>
<dbReference type="AlphaFoldDB" id="A0A0S4X0F6"/>
<dbReference type="EMBL" id="LN899820">
    <property type="protein sequence ID" value="CUV56968.1"/>
    <property type="molecule type" value="Genomic_DNA"/>
</dbReference>
<dbReference type="EMBL" id="LN899824">
    <property type="protein sequence ID" value="CUV31029.1"/>
    <property type="molecule type" value="Genomic_DNA"/>
</dbReference>
<accession>A0A0S4X0F6</accession>
<name>A0A0S4X0F6_RALSL</name>
<gene>
    <name evidence="1" type="ORF">RUN1985_v1_770032</name>
    <name evidence="2" type="ORF">RUN215_v1_1060012</name>
</gene>